<feature type="signal peptide" evidence="1">
    <location>
        <begin position="1"/>
        <end position="21"/>
    </location>
</feature>
<gene>
    <name evidence="2" type="ORF">BTW07_04220</name>
</gene>
<evidence type="ECO:0000313" key="3">
    <source>
        <dbReference type="Proteomes" id="UP000186878"/>
    </source>
</evidence>
<protein>
    <submittedName>
        <fullName evidence="2">Uncharacterized protein</fullName>
    </submittedName>
</protein>
<keyword evidence="3" id="KW-1185">Reference proteome</keyword>
<dbReference type="OrthoDB" id="6402870at2"/>
<accession>A0A1Q8SUX7</accession>
<dbReference type="Proteomes" id="UP000186878">
    <property type="component" value="Unassembled WGS sequence"/>
</dbReference>
<sequence>MGFKKMALMVGLLAFPAVSFSAEFTQADLCRAMVSATMGRDVSIIHVDRQSGGITHLSYNRPSDNSHWAMRCRLDGNRIIWATDTGRWRTHKLDEVITYEVSGDRLTITQDWGDGSASVDEFTKAQF</sequence>
<proteinExistence type="predicted"/>
<evidence type="ECO:0000313" key="2">
    <source>
        <dbReference type="EMBL" id="OLO05241.1"/>
    </source>
</evidence>
<dbReference type="EMBL" id="MSDO01000004">
    <property type="protein sequence ID" value="OLO05241.1"/>
    <property type="molecule type" value="Genomic_DNA"/>
</dbReference>
<evidence type="ECO:0000256" key="1">
    <source>
        <dbReference type="SAM" id="SignalP"/>
    </source>
</evidence>
<feature type="chain" id="PRO_5013000097" evidence="1">
    <location>
        <begin position="22"/>
        <end position="127"/>
    </location>
</feature>
<comment type="caution">
    <text evidence="2">The sequence shown here is derived from an EMBL/GenBank/DDBJ whole genome shotgun (WGS) entry which is preliminary data.</text>
</comment>
<dbReference type="AlphaFoldDB" id="A0A1Q8SUX7"/>
<keyword evidence="1" id="KW-0732">Signal</keyword>
<reference evidence="2 3" key="1">
    <citation type="submission" date="2016-12" db="EMBL/GenBank/DDBJ databases">
        <title>Draft genome sequences of strains Salinicola socius SMB35, Salinicola sp. MH3R3-1 and Chromohalobacter sp. SMB17 from the Verkhnekamsk potash mining region of Russia.</title>
        <authorList>
            <person name="Mavrodi D.V."/>
            <person name="Olsson B.E."/>
            <person name="Korsakova E.S."/>
            <person name="Pyankova A."/>
            <person name="Mavrodi O.V."/>
            <person name="Plotnikova E.G."/>
        </authorList>
    </citation>
    <scope>NUCLEOTIDE SEQUENCE [LARGE SCALE GENOMIC DNA]</scope>
    <source>
        <strain evidence="2 3">SMB35</strain>
    </source>
</reference>
<dbReference type="RefSeq" id="WP_075568925.1">
    <property type="nucleotide sequence ID" value="NZ_MSDO01000004.1"/>
</dbReference>
<dbReference type="STRING" id="404433.BTW07_04220"/>
<name>A0A1Q8SUX7_9GAMM</name>
<organism evidence="2 3">
    <name type="scientific">Salinicola socius</name>
    <dbReference type="NCBI Taxonomy" id="404433"/>
    <lineage>
        <taxon>Bacteria</taxon>
        <taxon>Pseudomonadati</taxon>
        <taxon>Pseudomonadota</taxon>
        <taxon>Gammaproteobacteria</taxon>
        <taxon>Oceanospirillales</taxon>
        <taxon>Halomonadaceae</taxon>
        <taxon>Salinicola</taxon>
    </lineage>
</organism>